<name>A0A9D5D012_9LILI</name>
<evidence type="ECO:0000313" key="2">
    <source>
        <dbReference type="EMBL" id="KAJ0982513.1"/>
    </source>
</evidence>
<dbReference type="AlphaFoldDB" id="A0A9D5D012"/>
<evidence type="ECO:0000256" key="1">
    <source>
        <dbReference type="SAM" id="MobiDB-lite"/>
    </source>
</evidence>
<reference evidence="2" key="2">
    <citation type="journal article" date="2022" name="Hortic Res">
        <title>The genome of Dioscorea zingiberensis sheds light on the biosynthesis, origin and evolution of the medicinally important diosgenin saponins.</title>
        <authorList>
            <person name="Li Y."/>
            <person name="Tan C."/>
            <person name="Li Z."/>
            <person name="Guo J."/>
            <person name="Li S."/>
            <person name="Chen X."/>
            <person name="Wang C."/>
            <person name="Dai X."/>
            <person name="Yang H."/>
            <person name="Song W."/>
            <person name="Hou L."/>
            <person name="Xu J."/>
            <person name="Tong Z."/>
            <person name="Xu A."/>
            <person name="Yuan X."/>
            <person name="Wang W."/>
            <person name="Yang Q."/>
            <person name="Chen L."/>
            <person name="Sun Z."/>
            <person name="Wang K."/>
            <person name="Pan B."/>
            <person name="Chen J."/>
            <person name="Bao Y."/>
            <person name="Liu F."/>
            <person name="Qi X."/>
            <person name="Gang D.R."/>
            <person name="Wen J."/>
            <person name="Li J."/>
        </authorList>
    </citation>
    <scope>NUCLEOTIDE SEQUENCE</scope>
    <source>
        <strain evidence="2">Dzin_1.0</strain>
    </source>
</reference>
<organism evidence="2 3">
    <name type="scientific">Dioscorea zingiberensis</name>
    <dbReference type="NCBI Taxonomy" id="325984"/>
    <lineage>
        <taxon>Eukaryota</taxon>
        <taxon>Viridiplantae</taxon>
        <taxon>Streptophyta</taxon>
        <taxon>Embryophyta</taxon>
        <taxon>Tracheophyta</taxon>
        <taxon>Spermatophyta</taxon>
        <taxon>Magnoliopsida</taxon>
        <taxon>Liliopsida</taxon>
        <taxon>Dioscoreales</taxon>
        <taxon>Dioscoreaceae</taxon>
        <taxon>Dioscorea</taxon>
    </lineage>
</organism>
<gene>
    <name evidence="2" type="ORF">J5N97_010768</name>
</gene>
<reference evidence="2" key="1">
    <citation type="submission" date="2021-03" db="EMBL/GenBank/DDBJ databases">
        <authorList>
            <person name="Li Z."/>
            <person name="Yang C."/>
        </authorList>
    </citation>
    <scope>NUCLEOTIDE SEQUENCE</scope>
    <source>
        <strain evidence="2">Dzin_1.0</strain>
        <tissue evidence="2">Leaf</tissue>
    </source>
</reference>
<dbReference type="Proteomes" id="UP001085076">
    <property type="component" value="Miscellaneous, Linkage group lg02"/>
</dbReference>
<comment type="caution">
    <text evidence="2">The sequence shown here is derived from an EMBL/GenBank/DDBJ whole genome shotgun (WGS) entry which is preliminary data.</text>
</comment>
<sequence>MSSADIIDQQGPSQNQVTSEESLAVEELSRTGGSDPIVRRDEDALAGDSLLADDAVGPSAKGFALSHEIHDQENGNINLDLQVEVGRDREVNKWISRKEAGITAEGLDKGWFCVSQCFQSSLEEVLSVFSCVIVISDVPPPETTTPSSIKIPMINTAGED</sequence>
<dbReference type="EMBL" id="JAGGNH010000002">
    <property type="protein sequence ID" value="KAJ0982513.1"/>
    <property type="molecule type" value="Genomic_DNA"/>
</dbReference>
<accession>A0A9D5D012</accession>
<feature type="region of interest" description="Disordered" evidence="1">
    <location>
        <begin position="1"/>
        <end position="39"/>
    </location>
</feature>
<proteinExistence type="predicted"/>
<protein>
    <submittedName>
        <fullName evidence="2">Uncharacterized protein</fullName>
    </submittedName>
</protein>
<evidence type="ECO:0000313" key="3">
    <source>
        <dbReference type="Proteomes" id="UP001085076"/>
    </source>
</evidence>
<keyword evidence="3" id="KW-1185">Reference proteome</keyword>
<feature type="compositionally biased region" description="Polar residues" evidence="1">
    <location>
        <begin position="10"/>
        <end position="21"/>
    </location>
</feature>